<evidence type="ECO:0000256" key="1">
    <source>
        <dbReference type="ARBA" id="ARBA00008140"/>
    </source>
</evidence>
<dbReference type="SMART" id="SM01179">
    <property type="entry name" value="DUF862"/>
    <property type="match status" value="1"/>
</dbReference>
<dbReference type="PANTHER" id="PTHR12378">
    <property type="entry name" value="DESUMOYLATING ISOPEPTIDASE"/>
    <property type="match status" value="1"/>
</dbReference>
<sequence length="496" mass="56147">MQDEWRVSGLDDEDYNDEEQVEMTVASNCAASWDRCEFKVLRARGLGADSTTGICCRVCVNDEELGRSQKGSLVEDVWIWSEPEKYEISFDKKTEINIFIQENKNEEEKDSSSLMISFKPYEVREARRSSGNWNPNAWYNVIDCAEKEMEAALQLQSIYVDEVPNSKCDQCLNDKSMIIFNDMIEKKFRSTRKPKSIKILSFAEKKSILEKNDLKDQTKIDQINKNIVSPITSPIANGIDRLEKFVWGAPETGTDEIYALILASTRMPVFLHVYDLGTSTLIGGLNRTIQGPLSAGIFHTGIEIGGREYAFGGCRTQGKSGIFSCRPRHCPLHTYRESIYLGDAGLSESHIKAIVDDLKPRFLGTNYDLLRFNCCTFSREFSFDLGLGNIIPSWIDRLALVAASIAGNAVVSPSASSEQQRNYGTLRLSDDLSEYELTYDQVQDSRESLDLDRVLVEHAMATKMQRIIRKHTLEHHSRFHTPNSLIENEDPRGLAV</sequence>
<comment type="similarity">
    <text evidence="1">Belongs to the DeSI family.</text>
</comment>
<feature type="domain" description="PPPDE" evidence="4">
    <location>
        <begin position="267"/>
        <end position="404"/>
    </location>
</feature>
<dbReference type="Pfam" id="PF05903">
    <property type="entry name" value="Peptidase_C97"/>
    <property type="match status" value="1"/>
</dbReference>
<protein>
    <recommendedName>
        <fullName evidence="4">PPPDE domain-containing protein</fullName>
    </recommendedName>
</protein>
<reference evidence="5" key="1">
    <citation type="submission" date="2021-01" db="EMBL/GenBank/DDBJ databases">
        <authorList>
            <person name="Corre E."/>
            <person name="Pelletier E."/>
            <person name="Niang G."/>
            <person name="Scheremetjew M."/>
            <person name="Finn R."/>
            <person name="Kale V."/>
            <person name="Holt S."/>
            <person name="Cochrane G."/>
            <person name="Meng A."/>
            <person name="Brown T."/>
            <person name="Cohen L."/>
        </authorList>
    </citation>
    <scope>NUCLEOTIDE SEQUENCE</scope>
    <source>
        <strain evidence="5">CCMP1510</strain>
    </source>
</reference>
<evidence type="ECO:0000256" key="3">
    <source>
        <dbReference type="ARBA" id="ARBA00022801"/>
    </source>
</evidence>
<dbReference type="EMBL" id="HBIJ01006924">
    <property type="protein sequence ID" value="CAE0364122.1"/>
    <property type="molecule type" value="Transcribed_RNA"/>
</dbReference>
<dbReference type="PROSITE" id="PS51858">
    <property type="entry name" value="PPPDE"/>
    <property type="match status" value="1"/>
</dbReference>
<proteinExistence type="inferred from homology"/>
<name>A0A7S3NFF5_9STRA</name>
<dbReference type="GO" id="GO:0101005">
    <property type="term" value="F:deubiquitinase activity"/>
    <property type="evidence" value="ECO:0007669"/>
    <property type="project" value="TreeGrafter"/>
</dbReference>
<dbReference type="AlphaFoldDB" id="A0A7S3NFF5"/>
<dbReference type="GO" id="GO:0006508">
    <property type="term" value="P:proteolysis"/>
    <property type="evidence" value="ECO:0007669"/>
    <property type="project" value="UniProtKB-KW"/>
</dbReference>
<evidence type="ECO:0000313" key="5">
    <source>
        <dbReference type="EMBL" id="CAE0364122.1"/>
    </source>
</evidence>
<dbReference type="Gene3D" id="3.90.1720.30">
    <property type="entry name" value="PPPDE domains"/>
    <property type="match status" value="1"/>
</dbReference>
<dbReference type="InterPro" id="IPR008580">
    <property type="entry name" value="PPPDE_dom"/>
</dbReference>
<dbReference type="PANTHER" id="PTHR12378:SF80">
    <property type="entry name" value="IP06716P-RELATED"/>
    <property type="match status" value="1"/>
</dbReference>
<organism evidence="5">
    <name type="scientific">Aureoumbra lagunensis</name>
    <dbReference type="NCBI Taxonomy" id="44058"/>
    <lineage>
        <taxon>Eukaryota</taxon>
        <taxon>Sar</taxon>
        <taxon>Stramenopiles</taxon>
        <taxon>Ochrophyta</taxon>
        <taxon>Pelagophyceae</taxon>
        <taxon>Pelagomonadales</taxon>
        <taxon>Aureoumbra</taxon>
    </lineage>
</organism>
<accession>A0A7S3NFF5</accession>
<gene>
    <name evidence="5" type="ORF">ALAG00032_LOCUS4863</name>
</gene>
<evidence type="ECO:0000256" key="2">
    <source>
        <dbReference type="ARBA" id="ARBA00022670"/>
    </source>
</evidence>
<dbReference type="GO" id="GO:0016579">
    <property type="term" value="P:protein deubiquitination"/>
    <property type="evidence" value="ECO:0007669"/>
    <property type="project" value="TreeGrafter"/>
</dbReference>
<evidence type="ECO:0000259" key="4">
    <source>
        <dbReference type="PROSITE" id="PS51858"/>
    </source>
</evidence>
<keyword evidence="3" id="KW-0378">Hydrolase</keyword>
<keyword evidence="2" id="KW-0645">Protease</keyword>
<dbReference type="InterPro" id="IPR042266">
    <property type="entry name" value="PPPDE_sf"/>
</dbReference>